<sequence>MFTAVGSQIPINPYITPSSSPAPKPSAKPTNIRISPTGMFLSIRIKMASPSSFITIASPTATLDASTQHYHGNPSRSDKIAIIGLAVGMAVLFLLFIVPCCCLQYLAHRQQKKEQRKEVQERATRAARLNVAAGNGSTAEQV</sequence>
<organism evidence="2">
    <name type="scientific">Fusarium odoratissimum (strain NRRL 54006)</name>
    <dbReference type="NCBI Taxonomy" id="1089451"/>
    <lineage>
        <taxon>Eukaryota</taxon>
        <taxon>Fungi</taxon>
        <taxon>Dikarya</taxon>
        <taxon>Ascomycota</taxon>
        <taxon>Pezizomycotina</taxon>
        <taxon>Sordariomycetes</taxon>
        <taxon>Hypocreomycetidae</taxon>
        <taxon>Hypocreales</taxon>
        <taxon>Nectriaceae</taxon>
        <taxon>Fusarium</taxon>
        <taxon>Fusarium oxysporum species complex</taxon>
        <taxon>Fusarium oxysporum f. sp. cubense (strain race 4)</taxon>
    </lineage>
</organism>
<reference evidence="2" key="1">
    <citation type="submission" date="2011-11" db="EMBL/GenBank/DDBJ databases">
        <title>The Genome Sequence of Fusarium oxysporum II5.</title>
        <authorList>
            <consortium name="The Broad Institute Genome Sequencing Platform"/>
            <person name="Ma L.-J."/>
            <person name="Gale L.R."/>
            <person name="Schwartz D.C."/>
            <person name="Zhou S."/>
            <person name="Corby-Kistler H."/>
            <person name="Young S.K."/>
            <person name="Zeng Q."/>
            <person name="Gargeya S."/>
            <person name="Fitzgerald M."/>
            <person name="Haas B."/>
            <person name="Abouelleil A."/>
            <person name="Alvarado L."/>
            <person name="Arachchi H.M."/>
            <person name="Berlin A."/>
            <person name="Brown A."/>
            <person name="Chapman S.B."/>
            <person name="Chen Z."/>
            <person name="Dunbar C."/>
            <person name="Freedman E."/>
            <person name="Gearin G."/>
            <person name="Goldberg J."/>
            <person name="Griggs A."/>
            <person name="Gujja S."/>
            <person name="Heiman D."/>
            <person name="Howarth C."/>
            <person name="Larson L."/>
            <person name="Lui A."/>
            <person name="MacDonald P.J.P."/>
            <person name="Montmayeur A."/>
            <person name="Murphy C."/>
            <person name="Neiman D."/>
            <person name="Pearson M."/>
            <person name="Priest M."/>
            <person name="Roberts A."/>
            <person name="Saif S."/>
            <person name="Shea T."/>
            <person name="Shenoy N."/>
            <person name="Sisk P."/>
            <person name="Stolte C."/>
            <person name="Sykes S."/>
            <person name="Wortman J."/>
            <person name="Nusbaum C."/>
            <person name="Birren B."/>
        </authorList>
    </citation>
    <scope>NUCLEOTIDE SEQUENCE [LARGE SCALE GENOMIC DNA]</scope>
    <source>
        <strain evidence="2">54006</strain>
    </source>
</reference>
<keyword evidence="1" id="KW-1133">Transmembrane helix</keyword>
<keyword evidence="1" id="KW-0812">Transmembrane</keyword>
<evidence type="ECO:0000256" key="1">
    <source>
        <dbReference type="SAM" id="Phobius"/>
    </source>
</evidence>
<protein>
    <submittedName>
        <fullName evidence="2">Uncharacterized protein</fullName>
    </submittedName>
</protein>
<dbReference type="AlphaFoldDB" id="X0L6Z9"/>
<dbReference type="VEuPathDB" id="FungiDB:FOIG_04836"/>
<keyword evidence="1" id="KW-0472">Membrane</keyword>
<evidence type="ECO:0000313" key="2">
    <source>
        <dbReference type="EMBL" id="EXM04650.1"/>
    </source>
</evidence>
<accession>X0L6Z9</accession>
<reference evidence="2" key="2">
    <citation type="submission" date="2012-05" db="EMBL/GenBank/DDBJ databases">
        <title>The Genome Annotation of Fusarium oxysporum II5.</title>
        <authorList>
            <consortium name="The Broad Institute Genomics Platform"/>
            <person name="Ma L.-J."/>
            <person name="Corby-Kistler H."/>
            <person name="Broz K."/>
            <person name="Gale L.R."/>
            <person name="Jonkers W."/>
            <person name="O'Donnell K."/>
            <person name="Ploetz R."/>
            <person name="Steinberg C."/>
            <person name="Schwartz D.C."/>
            <person name="VanEtten H."/>
            <person name="Zhou S."/>
            <person name="Young S.K."/>
            <person name="Zeng Q."/>
            <person name="Gargeya S."/>
            <person name="Fitzgerald M."/>
            <person name="Abouelleil A."/>
            <person name="Alvarado L."/>
            <person name="Chapman S.B."/>
            <person name="Gainer-Dewar J."/>
            <person name="Goldberg J."/>
            <person name="Griggs A."/>
            <person name="Gujja S."/>
            <person name="Hansen M."/>
            <person name="Howarth C."/>
            <person name="Imamovic A."/>
            <person name="Ireland A."/>
            <person name="Larimer J."/>
            <person name="McCowan C."/>
            <person name="Murphy C."/>
            <person name="Pearson M."/>
            <person name="Poon T.W."/>
            <person name="Priest M."/>
            <person name="Roberts A."/>
            <person name="Saif S."/>
            <person name="Shea T."/>
            <person name="Sykes S."/>
            <person name="Wortman J."/>
            <person name="Nusbaum C."/>
            <person name="Birren B."/>
        </authorList>
    </citation>
    <scope>NUCLEOTIDE SEQUENCE</scope>
    <source>
        <strain evidence="2">54006</strain>
    </source>
</reference>
<proteinExistence type="predicted"/>
<feature type="transmembrane region" description="Helical" evidence="1">
    <location>
        <begin position="80"/>
        <end position="107"/>
    </location>
</feature>
<name>X0L6Z9_FUSO5</name>
<dbReference type="HOGENOM" id="CLU_151412_0_0_1"/>
<dbReference type="EMBL" id="JH658277">
    <property type="protein sequence ID" value="EXM04650.1"/>
    <property type="molecule type" value="Genomic_DNA"/>
</dbReference>
<gene>
    <name evidence="2" type="ORF">FOIG_04836</name>
</gene>
<dbReference type="RefSeq" id="XP_031066739.1">
    <property type="nucleotide sequence ID" value="XM_031203160.1"/>
</dbReference>
<dbReference type="GeneID" id="42030011"/>
<dbReference type="Proteomes" id="UP000030685">
    <property type="component" value="Unassembled WGS sequence"/>
</dbReference>